<evidence type="ECO:0000313" key="1">
    <source>
        <dbReference type="EMBL" id="MBA4537635.1"/>
    </source>
</evidence>
<gene>
    <name evidence="2" type="ORF">G4D64_10340</name>
    <name evidence="1" type="ORF">H1Z61_10945</name>
</gene>
<keyword evidence="3" id="KW-1185">Reference proteome</keyword>
<protein>
    <recommendedName>
        <fullName evidence="5">Alpha/beta hydrolase</fullName>
    </recommendedName>
</protein>
<evidence type="ECO:0000313" key="3">
    <source>
        <dbReference type="Proteomes" id="UP000472971"/>
    </source>
</evidence>
<evidence type="ECO:0008006" key="5">
    <source>
        <dbReference type="Google" id="ProtNLM"/>
    </source>
</evidence>
<dbReference type="InterPro" id="IPR029058">
    <property type="entry name" value="AB_hydrolase_fold"/>
</dbReference>
<evidence type="ECO:0000313" key="2">
    <source>
        <dbReference type="EMBL" id="NEY81892.1"/>
    </source>
</evidence>
<dbReference type="SUPFAM" id="SSF53474">
    <property type="entry name" value="alpha/beta-Hydrolases"/>
    <property type="match status" value="1"/>
</dbReference>
<name>A0A6B3VY75_9BACI</name>
<dbReference type="AlphaFoldDB" id="A0A6B3VY75"/>
<dbReference type="Proteomes" id="UP000570010">
    <property type="component" value="Unassembled WGS sequence"/>
</dbReference>
<comment type="caution">
    <text evidence="2">The sequence shown here is derived from an EMBL/GenBank/DDBJ whole genome shotgun (WGS) entry which is preliminary data.</text>
</comment>
<reference evidence="2 3" key="1">
    <citation type="submission" date="2020-02" db="EMBL/GenBank/DDBJ databases">
        <title>Bacillus aquiflavi sp. nov., isolated from yellow water of strong flavor Chinese baijiu in Yibin region of China.</title>
        <authorList>
            <person name="Xie J."/>
        </authorList>
    </citation>
    <scope>NUCLEOTIDE SEQUENCE [LARGE SCALE GENOMIC DNA]</scope>
    <source>
        <strain evidence="2 3">3H-10</strain>
    </source>
</reference>
<accession>A0A6B3VY75</accession>
<dbReference type="EMBL" id="JAAIWN010000023">
    <property type="protein sequence ID" value="NEY81892.1"/>
    <property type="molecule type" value="Genomic_DNA"/>
</dbReference>
<evidence type="ECO:0000313" key="4">
    <source>
        <dbReference type="Proteomes" id="UP000570010"/>
    </source>
</evidence>
<sequence>MVTAKRAATDDKDLVELAGYHAYREFKEQSIIPVNGKRFIVMDTEYNHPTGLDALTVQNIESGEFTVVYVGTDIHAENGKQDLITDIQLLSDLTPEQIKEARKYFNEMDEKYGISSICGNSLGGGLTNSVAIEHPDVKAVTLNPFF</sequence>
<proteinExistence type="predicted"/>
<reference evidence="1 4" key="2">
    <citation type="submission" date="2020-07" db="EMBL/GenBank/DDBJ databases">
        <authorList>
            <person name="Feng H."/>
        </authorList>
    </citation>
    <scope>NUCLEOTIDE SEQUENCE [LARGE SCALE GENOMIC DNA]</scope>
    <source>
        <strain evidence="1">S-12</strain>
        <strain evidence="4">s-12</strain>
    </source>
</reference>
<organism evidence="2 3">
    <name type="scientific">Bacillus aquiflavi</name>
    <dbReference type="NCBI Taxonomy" id="2672567"/>
    <lineage>
        <taxon>Bacteria</taxon>
        <taxon>Bacillati</taxon>
        <taxon>Bacillota</taxon>
        <taxon>Bacilli</taxon>
        <taxon>Bacillales</taxon>
        <taxon>Bacillaceae</taxon>
        <taxon>Bacillus</taxon>
    </lineage>
</organism>
<dbReference type="Proteomes" id="UP000472971">
    <property type="component" value="Unassembled WGS sequence"/>
</dbReference>
<dbReference type="EMBL" id="JACEIO010000025">
    <property type="protein sequence ID" value="MBA4537635.1"/>
    <property type="molecule type" value="Genomic_DNA"/>
</dbReference>